<dbReference type="Pfam" id="PF00560">
    <property type="entry name" value="LRR_1"/>
    <property type="match status" value="2"/>
</dbReference>
<proteinExistence type="predicted"/>
<dbReference type="EMBL" id="BDGG01000002">
    <property type="protein sequence ID" value="GAU91844.1"/>
    <property type="molecule type" value="Genomic_DNA"/>
</dbReference>
<accession>A0A1D1UQ58</accession>
<dbReference type="SUPFAM" id="SSF52058">
    <property type="entry name" value="L domain-like"/>
    <property type="match status" value="1"/>
</dbReference>
<evidence type="ECO:0000256" key="1">
    <source>
        <dbReference type="ARBA" id="ARBA00022614"/>
    </source>
</evidence>
<evidence type="ECO:0000313" key="4">
    <source>
        <dbReference type="EMBL" id="GAU91844.1"/>
    </source>
</evidence>
<dbReference type="Gene3D" id="3.80.10.10">
    <property type="entry name" value="Ribonuclease Inhibitor"/>
    <property type="match status" value="2"/>
</dbReference>
<dbReference type="SMART" id="SM00369">
    <property type="entry name" value="LRR_TYP"/>
    <property type="match status" value="6"/>
</dbReference>
<dbReference type="PANTHER" id="PTHR48051">
    <property type="match status" value="1"/>
</dbReference>
<comment type="caution">
    <text evidence="4">The sequence shown here is derived from an EMBL/GenBank/DDBJ whole genome shotgun (WGS) entry which is preliminary data.</text>
</comment>
<sequence>MSVLYCNTLSELFCANYRPRYCSTMASDCRPSTSRMDSNASSSGEESTDHCHELDYSHSELESFELTFSNFSRRERSRVGRVSLSNNRLRVLPRKISLFYNIQQLDISGNQLESLSSEILKLSQLRILVAKNNRLTAEGLPKELYQLTRLEQINLAGNPLGSVIPDVLTLLPSLTYLHLGGCGLEEIPRTINKLGSLEVLYLGGNQLSDVPEELGFLPSLQSLQLNDNRLENLNPSIANLSQLRSLALHKNRLSSLPSDIIKLCYLRELSLRDNPLVRHFVRYLIYQPATLQEIAARVIKAHRINYERWLPKNLNQYLNSAHQCVNNQCRGVYFDSRFEHIKFVDFCGKYKVPFLEYLCSARCMPTAPDYLETAPNPAEADLLRRVLLG</sequence>
<dbReference type="AlphaFoldDB" id="A0A1D1UQ58"/>
<dbReference type="InterPro" id="IPR050216">
    <property type="entry name" value="LRR_domain-containing"/>
</dbReference>
<dbReference type="Proteomes" id="UP000186922">
    <property type="component" value="Unassembled WGS sequence"/>
</dbReference>
<dbReference type="OrthoDB" id="1053178at2759"/>
<dbReference type="InterPro" id="IPR025875">
    <property type="entry name" value="Leu-rich_rpt_4"/>
</dbReference>
<dbReference type="Pfam" id="PF12799">
    <property type="entry name" value="LRR_4"/>
    <property type="match status" value="1"/>
</dbReference>
<dbReference type="InterPro" id="IPR032675">
    <property type="entry name" value="LRR_dom_sf"/>
</dbReference>
<feature type="compositionally biased region" description="Polar residues" evidence="3">
    <location>
        <begin position="28"/>
        <end position="45"/>
    </location>
</feature>
<dbReference type="GO" id="GO:0005737">
    <property type="term" value="C:cytoplasm"/>
    <property type="evidence" value="ECO:0007669"/>
    <property type="project" value="TreeGrafter"/>
</dbReference>
<keyword evidence="2" id="KW-0677">Repeat</keyword>
<evidence type="ECO:0000256" key="2">
    <source>
        <dbReference type="ARBA" id="ARBA00022737"/>
    </source>
</evidence>
<keyword evidence="1" id="KW-0433">Leucine-rich repeat</keyword>
<evidence type="ECO:0000313" key="5">
    <source>
        <dbReference type="Proteomes" id="UP000186922"/>
    </source>
</evidence>
<evidence type="ECO:0000256" key="3">
    <source>
        <dbReference type="SAM" id="MobiDB-lite"/>
    </source>
</evidence>
<name>A0A1D1UQ58_RAMVA</name>
<gene>
    <name evidence="4" type="primary">RvY_04023-1</name>
    <name evidence="4" type="synonym">RvY_04023.1</name>
    <name evidence="4" type="ORF">RvY_04023</name>
</gene>
<organism evidence="4 5">
    <name type="scientific">Ramazzottius varieornatus</name>
    <name type="common">Water bear</name>
    <name type="synonym">Tardigrade</name>
    <dbReference type="NCBI Taxonomy" id="947166"/>
    <lineage>
        <taxon>Eukaryota</taxon>
        <taxon>Metazoa</taxon>
        <taxon>Ecdysozoa</taxon>
        <taxon>Tardigrada</taxon>
        <taxon>Eutardigrada</taxon>
        <taxon>Parachela</taxon>
        <taxon>Hypsibioidea</taxon>
        <taxon>Ramazzottiidae</taxon>
        <taxon>Ramazzottius</taxon>
    </lineage>
</organism>
<dbReference type="InterPro" id="IPR003591">
    <property type="entry name" value="Leu-rich_rpt_typical-subtyp"/>
</dbReference>
<dbReference type="InterPro" id="IPR001611">
    <property type="entry name" value="Leu-rich_rpt"/>
</dbReference>
<dbReference type="STRING" id="947166.A0A1D1UQ58"/>
<dbReference type="PROSITE" id="PS51450">
    <property type="entry name" value="LRR"/>
    <property type="match status" value="2"/>
</dbReference>
<protein>
    <recommendedName>
        <fullName evidence="6">Leucine-rich repeat-containing protein 58</fullName>
    </recommendedName>
</protein>
<feature type="region of interest" description="Disordered" evidence="3">
    <location>
        <begin position="28"/>
        <end position="52"/>
    </location>
</feature>
<reference evidence="4 5" key="1">
    <citation type="journal article" date="2016" name="Nat. Commun.">
        <title>Extremotolerant tardigrade genome and improved radiotolerance of human cultured cells by tardigrade-unique protein.</title>
        <authorList>
            <person name="Hashimoto T."/>
            <person name="Horikawa D.D."/>
            <person name="Saito Y."/>
            <person name="Kuwahara H."/>
            <person name="Kozuka-Hata H."/>
            <person name="Shin-I T."/>
            <person name="Minakuchi Y."/>
            <person name="Ohishi K."/>
            <person name="Motoyama A."/>
            <person name="Aizu T."/>
            <person name="Enomoto A."/>
            <person name="Kondo K."/>
            <person name="Tanaka S."/>
            <person name="Hara Y."/>
            <person name="Koshikawa S."/>
            <person name="Sagara H."/>
            <person name="Miura T."/>
            <person name="Yokobori S."/>
            <person name="Miyagawa K."/>
            <person name="Suzuki Y."/>
            <person name="Kubo T."/>
            <person name="Oyama M."/>
            <person name="Kohara Y."/>
            <person name="Fujiyama A."/>
            <person name="Arakawa K."/>
            <person name="Katayama T."/>
            <person name="Toyoda A."/>
            <person name="Kunieda T."/>
        </authorList>
    </citation>
    <scope>NUCLEOTIDE SEQUENCE [LARGE SCALE GENOMIC DNA]</scope>
    <source>
        <strain evidence="4 5">YOKOZUNA-1</strain>
    </source>
</reference>
<dbReference type="PANTHER" id="PTHR48051:SF1">
    <property type="entry name" value="RAS SUPPRESSOR PROTEIN 1"/>
    <property type="match status" value="1"/>
</dbReference>
<keyword evidence="5" id="KW-1185">Reference proteome</keyword>
<evidence type="ECO:0008006" key="6">
    <source>
        <dbReference type="Google" id="ProtNLM"/>
    </source>
</evidence>